<comment type="caution">
    <text evidence="2">The sequence shown here is derived from an EMBL/GenBank/DDBJ whole genome shotgun (WGS) entry which is preliminary data.</text>
</comment>
<keyword evidence="3" id="KW-1185">Reference proteome</keyword>
<evidence type="ECO:0000256" key="1">
    <source>
        <dbReference type="SAM" id="MobiDB-lite"/>
    </source>
</evidence>
<reference evidence="2 3" key="1">
    <citation type="submission" date="2013-02" db="EMBL/GenBank/DDBJ databases">
        <title>Genome sequence of Candida maltosa Xu316, a potential industrial strain for xylitol and ethanol production.</title>
        <authorList>
            <person name="Yu J."/>
            <person name="Wang Q."/>
            <person name="Geng X."/>
            <person name="Bao W."/>
            <person name="He P."/>
            <person name="Cai J."/>
        </authorList>
    </citation>
    <scope>NUCLEOTIDE SEQUENCE [LARGE SCALE GENOMIC DNA]</scope>
    <source>
        <strain evidence="3">Xu316</strain>
    </source>
</reference>
<gene>
    <name evidence="2" type="ORF">G210_5054</name>
</gene>
<feature type="region of interest" description="Disordered" evidence="1">
    <location>
        <begin position="1"/>
        <end position="28"/>
    </location>
</feature>
<protein>
    <submittedName>
        <fullName evidence="2">Uncharacterized protein</fullName>
    </submittedName>
</protein>
<organism evidence="2 3">
    <name type="scientific">Candida maltosa (strain Xu316)</name>
    <name type="common">Yeast</name>
    <dbReference type="NCBI Taxonomy" id="1245528"/>
    <lineage>
        <taxon>Eukaryota</taxon>
        <taxon>Fungi</taxon>
        <taxon>Dikarya</taxon>
        <taxon>Ascomycota</taxon>
        <taxon>Saccharomycotina</taxon>
        <taxon>Pichiomycetes</taxon>
        <taxon>Debaryomycetaceae</taxon>
        <taxon>Candida/Lodderomyces clade</taxon>
        <taxon>Candida</taxon>
    </lineage>
</organism>
<feature type="compositionally biased region" description="Basic and acidic residues" evidence="1">
    <location>
        <begin position="15"/>
        <end position="28"/>
    </location>
</feature>
<dbReference type="HOGENOM" id="CLU_3413078_0_0_1"/>
<accession>M3JCP1</accession>
<sequence>MPPEHRALSSTSVGRRSDSVEFEKFLPN</sequence>
<dbReference type="EMBL" id="AOGT01000433">
    <property type="protein sequence ID" value="EMG49953.1"/>
    <property type="molecule type" value="Genomic_DNA"/>
</dbReference>
<dbReference type="Proteomes" id="UP000011777">
    <property type="component" value="Unassembled WGS sequence"/>
</dbReference>
<evidence type="ECO:0000313" key="2">
    <source>
        <dbReference type="EMBL" id="EMG49953.1"/>
    </source>
</evidence>
<proteinExistence type="predicted"/>
<name>M3JCP1_CANMX</name>
<dbReference type="AlphaFoldDB" id="M3JCP1"/>
<evidence type="ECO:0000313" key="3">
    <source>
        <dbReference type="Proteomes" id="UP000011777"/>
    </source>
</evidence>